<keyword evidence="6" id="KW-0294">Fucose metabolism</keyword>
<keyword evidence="13" id="KW-0732">Signal</keyword>
<dbReference type="InterPro" id="IPR045130">
    <property type="entry name" value="OFUT2-like"/>
</dbReference>
<comment type="pathway">
    <text evidence="2">Protein modification; protein glycosylation.</text>
</comment>
<evidence type="ECO:0000256" key="6">
    <source>
        <dbReference type="ARBA" id="ARBA00023253"/>
    </source>
</evidence>
<evidence type="ECO:0000256" key="13">
    <source>
        <dbReference type="SAM" id="SignalP"/>
    </source>
</evidence>
<evidence type="ECO:0000256" key="1">
    <source>
        <dbReference type="ARBA" id="ARBA00004240"/>
    </source>
</evidence>
<evidence type="ECO:0000256" key="11">
    <source>
        <dbReference type="ARBA" id="ARBA00047273"/>
    </source>
</evidence>
<dbReference type="Gene3D" id="3.40.50.11350">
    <property type="match status" value="1"/>
</dbReference>
<dbReference type="PANTHER" id="PTHR13398:SF0">
    <property type="entry name" value="GDP-FUCOSE PROTEIN O-FUCOSYLTRANSFERASE 2"/>
    <property type="match status" value="1"/>
</dbReference>
<keyword evidence="5" id="KW-0256">Endoplasmic reticulum</keyword>
<organism evidence="14 15">
    <name type="scientific">Saccoglossus kowalevskii</name>
    <name type="common">Acorn worm</name>
    <dbReference type="NCBI Taxonomy" id="10224"/>
    <lineage>
        <taxon>Eukaryota</taxon>
        <taxon>Metazoa</taxon>
        <taxon>Hemichordata</taxon>
        <taxon>Enteropneusta</taxon>
        <taxon>Harrimaniidae</taxon>
        <taxon>Saccoglossus</taxon>
    </lineage>
</organism>
<comment type="subcellular location">
    <subcellularLocation>
        <location evidence="1">Endoplasmic reticulum</location>
    </subcellularLocation>
</comment>
<keyword evidence="14" id="KW-1185">Reference proteome</keyword>
<evidence type="ECO:0000313" key="14">
    <source>
        <dbReference type="Proteomes" id="UP000694865"/>
    </source>
</evidence>
<dbReference type="GeneID" id="100370466"/>
<evidence type="ECO:0000256" key="9">
    <source>
        <dbReference type="ARBA" id="ARBA00026232"/>
    </source>
</evidence>
<evidence type="ECO:0000256" key="4">
    <source>
        <dbReference type="ARBA" id="ARBA00022679"/>
    </source>
</evidence>
<evidence type="ECO:0000256" key="2">
    <source>
        <dbReference type="ARBA" id="ARBA00004922"/>
    </source>
</evidence>
<comment type="similarity">
    <text evidence="8">Belongs to the glycosyltransferase 68 family.</text>
</comment>
<dbReference type="PANTHER" id="PTHR13398">
    <property type="entry name" value="GDP-FUCOSE PROTEIN O-FUCOSYLTRANSFERASE 2"/>
    <property type="match status" value="1"/>
</dbReference>
<reference evidence="15" key="1">
    <citation type="submission" date="2025-08" db="UniProtKB">
        <authorList>
            <consortium name="RefSeq"/>
        </authorList>
    </citation>
    <scope>IDENTIFICATION</scope>
    <source>
        <tissue evidence="15">Testes</tissue>
    </source>
</reference>
<gene>
    <name evidence="15" type="primary">LOC100370466</name>
</gene>
<dbReference type="InterPro" id="IPR019378">
    <property type="entry name" value="GDP-Fuc_O-FucTrfase"/>
</dbReference>
<dbReference type="RefSeq" id="XP_002736503.1">
    <property type="nucleotide sequence ID" value="XM_002736457.1"/>
</dbReference>
<name>A0ABM0GSN1_SACKO</name>
<dbReference type="EC" id="2.4.1.221" evidence="3"/>
<accession>A0ABM0GSN1</accession>
<dbReference type="Pfam" id="PF10250">
    <property type="entry name" value="O-FucT"/>
    <property type="match status" value="1"/>
</dbReference>
<comment type="catalytic activity">
    <reaction evidence="11">
        <text>L-threonyl-[protein] + GDP-beta-L-fucose = 3-O-(alpha-L-fucosyl)-L-threonyl-[protein] + GDP + H(+)</text>
        <dbReference type="Rhea" id="RHEA:70491"/>
        <dbReference type="Rhea" id="RHEA-COMP:11060"/>
        <dbReference type="Rhea" id="RHEA-COMP:17915"/>
        <dbReference type="ChEBI" id="CHEBI:15378"/>
        <dbReference type="ChEBI" id="CHEBI:30013"/>
        <dbReference type="ChEBI" id="CHEBI:57273"/>
        <dbReference type="ChEBI" id="CHEBI:58189"/>
        <dbReference type="ChEBI" id="CHEBI:189631"/>
        <dbReference type="EC" id="2.4.1.221"/>
    </reaction>
    <physiologicalReaction direction="left-to-right" evidence="11">
        <dbReference type="Rhea" id="RHEA:70492"/>
    </physiologicalReaction>
</comment>
<evidence type="ECO:0000256" key="8">
    <source>
        <dbReference type="ARBA" id="ARBA00025803"/>
    </source>
</evidence>
<evidence type="ECO:0000313" key="15">
    <source>
        <dbReference type="RefSeq" id="XP_002736503.1"/>
    </source>
</evidence>
<dbReference type="Proteomes" id="UP000694865">
    <property type="component" value="Unplaced"/>
</dbReference>
<evidence type="ECO:0000256" key="10">
    <source>
        <dbReference type="ARBA" id="ARBA00033083"/>
    </source>
</evidence>
<dbReference type="Gene3D" id="3.40.50.11340">
    <property type="match status" value="1"/>
</dbReference>
<dbReference type="CDD" id="cd11296">
    <property type="entry name" value="O-FucT_like"/>
    <property type="match status" value="1"/>
</dbReference>
<keyword evidence="4" id="KW-0808">Transferase</keyword>
<keyword evidence="7" id="KW-0119">Carbohydrate metabolism</keyword>
<evidence type="ECO:0000256" key="12">
    <source>
        <dbReference type="ARBA" id="ARBA00048647"/>
    </source>
</evidence>
<proteinExistence type="inferred from homology"/>
<evidence type="ECO:0000256" key="7">
    <source>
        <dbReference type="ARBA" id="ARBA00023277"/>
    </source>
</evidence>
<feature type="chain" id="PRO_5047357524" description="GDP-fucose protein O-fucosyltransferase 2" evidence="13">
    <location>
        <begin position="33"/>
        <end position="455"/>
    </location>
</feature>
<protein>
    <recommendedName>
        <fullName evidence="9">GDP-fucose protein O-fucosyltransferase 2</fullName>
        <ecNumber evidence="3">2.4.1.221</ecNumber>
    </recommendedName>
    <alternativeName>
        <fullName evidence="10">Peptide-O-fucosyltransferase 2</fullName>
    </alternativeName>
</protein>
<sequence length="455" mass="52528">MFLCWKYRKWILLLLLLSSVAVLMNLERHVSASITSMVYGNTHINTHSTDSDDSIQHKKYNVELNMVSMNKSPTLIGHTKKTKKVENTALNGSYSTRVRGQSITNVANITAPFLLGIQRSDSGGQNNQYLAMEKVIVMALLSNRTLVMTPFFLHGGHVRGYSTEHMRQFNDTFDVKILNELLPLATVDEFREKCTSKETKVVTWNLSAYQRSKEKLFDSELEIRLPDNDDVIMMKKVDIHRLEEIVNHAPCLGIYQSSRSRLQVNNTEEMLDKVRTHLRRSANVRNVTDRLLTGFCGGKPYLAMHWRNKSAEMPCYFQRDANKCNKVKSQLSEVVPNITQAVAKLMKQRNISCLYISCPEWSLSILDHFSKVLPSEKVFSLRDLPVNKDNTGIMKDYYFKSLVEQEICYRSEIFLAARMSSWSEFVVNERNINHKRTYLIRQLPGVPEYKRPQLI</sequence>
<evidence type="ECO:0000256" key="5">
    <source>
        <dbReference type="ARBA" id="ARBA00022824"/>
    </source>
</evidence>
<comment type="catalytic activity">
    <reaction evidence="12">
        <text>L-seryl-[protein] + GDP-beta-L-fucose = 3-O-(alpha-L-fucosyl)-L-seryl-[protein] + GDP + H(+)</text>
        <dbReference type="Rhea" id="RHEA:63644"/>
        <dbReference type="Rhea" id="RHEA-COMP:9863"/>
        <dbReference type="Rhea" id="RHEA-COMP:17914"/>
        <dbReference type="ChEBI" id="CHEBI:15378"/>
        <dbReference type="ChEBI" id="CHEBI:29999"/>
        <dbReference type="ChEBI" id="CHEBI:57273"/>
        <dbReference type="ChEBI" id="CHEBI:58189"/>
        <dbReference type="ChEBI" id="CHEBI:189632"/>
        <dbReference type="EC" id="2.4.1.221"/>
    </reaction>
    <physiologicalReaction direction="left-to-right" evidence="12">
        <dbReference type="Rhea" id="RHEA:63645"/>
    </physiologicalReaction>
</comment>
<evidence type="ECO:0000256" key="3">
    <source>
        <dbReference type="ARBA" id="ARBA00012196"/>
    </source>
</evidence>
<feature type="signal peptide" evidence="13">
    <location>
        <begin position="1"/>
        <end position="32"/>
    </location>
</feature>